<feature type="region of interest" description="Disordered" evidence="3">
    <location>
        <begin position="906"/>
        <end position="957"/>
    </location>
</feature>
<dbReference type="PANTHER" id="PTHR45712:SF22">
    <property type="entry name" value="INSULIN-LIKE GROWTH FACTOR-BINDING PROTEIN COMPLEX ACID LABILE SUBUNIT"/>
    <property type="match status" value="1"/>
</dbReference>
<dbReference type="InterPro" id="IPR003591">
    <property type="entry name" value="Leu-rich_rpt_typical-subtyp"/>
</dbReference>
<reference evidence="6" key="2">
    <citation type="submission" date="2020-05" db="UniProtKB">
        <authorList>
            <consortium name="EnsemblMetazoa"/>
        </authorList>
    </citation>
    <scope>IDENTIFICATION</scope>
    <source>
        <strain evidence="6">A-37</strain>
    </source>
</reference>
<feature type="compositionally biased region" description="Low complexity" evidence="3">
    <location>
        <begin position="921"/>
        <end position="934"/>
    </location>
</feature>
<feature type="compositionally biased region" description="Basic and acidic residues" evidence="3">
    <location>
        <begin position="675"/>
        <end position="689"/>
    </location>
</feature>
<feature type="region of interest" description="Disordered" evidence="3">
    <location>
        <begin position="710"/>
        <end position="739"/>
    </location>
</feature>
<protein>
    <recommendedName>
        <fullName evidence="8">LRRCT domain-containing protein</fullName>
    </recommendedName>
</protein>
<feature type="compositionally biased region" description="Low complexity" evidence="3">
    <location>
        <begin position="502"/>
        <end position="514"/>
    </location>
</feature>
<feature type="transmembrane region" description="Helical" evidence="4">
    <location>
        <begin position="822"/>
        <end position="844"/>
    </location>
</feature>
<dbReference type="SUPFAM" id="SSF52058">
    <property type="entry name" value="L domain-like"/>
    <property type="match status" value="1"/>
</dbReference>
<evidence type="ECO:0000313" key="7">
    <source>
        <dbReference type="Proteomes" id="UP000075883"/>
    </source>
</evidence>
<keyword evidence="2" id="KW-0677">Repeat</keyword>
<feature type="signal peptide" evidence="5">
    <location>
        <begin position="1"/>
        <end position="22"/>
    </location>
</feature>
<feature type="compositionally biased region" description="Low complexity" evidence="3">
    <location>
        <begin position="548"/>
        <end position="559"/>
    </location>
</feature>
<keyword evidence="4" id="KW-1133">Transmembrane helix</keyword>
<proteinExistence type="predicted"/>
<dbReference type="InterPro" id="IPR050333">
    <property type="entry name" value="SLRP"/>
</dbReference>
<organism evidence="6 7">
    <name type="scientific">Anopheles culicifacies</name>
    <dbReference type="NCBI Taxonomy" id="139723"/>
    <lineage>
        <taxon>Eukaryota</taxon>
        <taxon>Metazoa</taxon>
        <taxon>Ecdysozoa</taxon>
        <taxon>Arthropoda</taxon>
        <taxon>Hexapoda</taxon>
        <taxon>Insecta</taxon>
        <taxon>Pterygota</taxon>
        <taxon>Neoptera</taxon>
        <taxon>Endopterygota</taxon>
        <taxon>Diptera</taxon>
        <taxon>Nematocera</taxon>
        <taxon>Culicoidea</taxon>
        <taxon>Culicidae</taxon>
        <taxon>Anophelinae</taxon>
        <taxon>Anopheles</taxon>
        <taxon>culicifacies species complex</taxon>
    </lineage>
</organism>
<feature type="compositionally biased region" description="Low complexity" evidence="3">
    <location>
        <begin position="1027"/>
        <end position="1040"/>
    </location>
</feature>
<accession>A0A182LUS7</accession>
<keyword evidence="1" id="KW-0433">Leucine-rich repeat</keyword>
<evidence type="ECO:0000256" key="5">
    <source>
        <dbReference type="SAM" id="SignalP"/>
    </source>
</evidence>
<dbReference type="InterPro" id="IPR001611">
    <property type="entry name" value="Leu-rich_rpt"/>
</dbReference>
<dbReference type="STRING" id="139723.A0A182LUS7"/>
<dbReference type="VEuPathDB" id="VectorBase:ACUA002469"/>
<feature type="region of interest" description="Disordered" evidence="3">
    <location>
        <begin position="991"/>
        <end position="1056"/>
    </location>
</feature>
<reference evidence="7" key="1">
    <citation type="submission" date="2013-09" db="EMBL/GenBank/DDBJ databases">
        <title>The Genome Sequence of Anopheles culicifacies species A.</title>
        <authorList>
            <consortium name="The Broad Institute Genomics Platform"/>
            <person name="Neafsey D.E."/>
            <person name="Besansky N."/>
            <person name="Howell P."/>
            <person name="Walton C."/>
            <person name="Young S.K."/>
            <person name="Zeng Q."/>
            <person name="Gargeya S."/>
            <person name="Fitzgerald M."/>
            <person name="Haas B."/>
            <person name="Abouelleil A."/>
            <person name="Allen A.W."/>
            <person name="Alvarado L."/>
            <person name="Arachchi H.M."/>
            <person name="Berlin A.M."/>
            <person name="Chapman S.B."/>
            <person name="Gainer-Dewar J."/>
            <person name="Goldberg J."/>
            <person name="Griggs A."/>
            <person name="Gujja S."/>
            <person name="Hansen M."/>
            <person name="Howarth C."/>
            <person name="Imamovic A."/>
            <person name="Ireland A."/>
            <person name="Larimer J."/>
            <person name="McCowan C."/>
            <person name="Murphy C."/>
            <person name="Pearson M."/>
            <person name="Poon T.W."/>
            <person name="Priest M."/>
            <person name="Roberts A."/>
            <person name="Saif S."/>
            <person name="Shea T."/>
            <person name="Sisk P."/>
            <person name="Sykes S."/>
            <person name="Wortman J."/>
            <person name="Nusbaum C."/>
            <person name="Birren B."/>
        </authorList>
    </citation>
    <scope>NUCLEOTIDE SEQUENCE [LARGE SCALE GENOMIC DNA]</scope>
    <source>
        <strain evidence="7">A-37</strain>
    </source>
</reference>
<dbReference type="EMBL" id="AXCM01007840">
    <property type="status" value="NOT_ANNOTATED_CDS"/>
    <property type="molecule type" value="Genomic_DNA"/>
</dbReference>
<feature type="region of interest" description="Disordered" evidence="3">
    <location>
        <begin position="1278"/>
        <end position="1314"/>
    </location>
</feature>
<sequence>MRSYIFHTCVVIFGALFSPAGCVTFDCRQTLTSSCQLVNWNPTEEGYFMLKYIPTNSSIVALRNLHASALDERFCAELSKISLDTLLIEESPSLRKALFTKDCSMVNLKIFKTSIFRLSFERNTNIQYLNIKHSQIRIIPPTISNLLDVKELTIRISKITSVDLSLFCPLLGLQMLNFSQNKISHILSATNDTCMSNLITLRLDYNELKEINLEAFRPMVNLLQLYLKENKIETLTGTLTNPAVQDLLLAHNRLRALDFCGWDGAKVFNLNVPFNNLTSVPRCLYKLLPHSTQSVNLYLNQIDRFEVEDMEQLPDVEVIDLSHNNIASIPLNESLYPAKLCELKLYANPINSVPDGIFERIKATDQDIRDFFWTGSGDGPSSVLNPFERFPISEDAIIKTATVVATVYIDRNGGPDGYDDLCIFDCPSVPGDRVDDADRLPVDEDDYGHTVDNVTPTDRRFWLMTVIGGLYGRQDYPALEGKLAKLYRVAFARQQALHLGINGSSNNNNQHNNNTLEQQSMGGGERNHRTKRRVPPYGNSRQDEEGLAKQQQKAAVGQKPEPPSGGPSPVPAGNRALLNGNVIAYERLERRRRKRPGRKILHKRDTGEVVRVVQVDHEAGPSDVLPVPPVVEVIGGHNAQEGDGSGAGTGSGGGNGEESDEQLRTLHGTVDGDGGPDRTVVRRNHDKDAYSTGRRKVRILIHNTTHLREEDRLSMDDDGRDNNRSKSGRSGGLVASPGMTNHTLNQTEIIYSVFVGGLPVLATTAAEDMKLMSQDEMEHVLETMVYLKADPYLKEPQATPLIPSTQNGSGNVIALIGQNPSLFVVSCVAALLLTVLCVGLFLLARGKRKHIGEMKKLESTQALVMPGTITEELNAMKTGESGSSRHPSPYTRDPSANVSLIAQKPSPTIHFPLPPMTRPTSSSSSYSSDSSVYYPKRSKQKHHHHHHHTQQQMQHHELLDEKSVNLSNKLQKQFHLQSLLTVHGGQENVYASVQKPKKETKRRRKYLGENRVGSFEGGAGLGPPRSPLTTTTASSASPSDRSYDDREPKLVPGPYGHSETFNTDVILKHYLKRKPLVGYGDGHGLPVEALNRDKIRVLEQCGGGGVSVDSGSIGSYLSMASVKSFPRCFVPEPLSRVLEPVTMTHLDQSDAYIEGMKSTGPDTAGTSQYNTDTEVHLARTQSDGADPGVVGPIVWQMHKKEMDEIASPMRDPVITRNRFEGLLEGAIQLYTDGPEREEEQKNSIPLPGVIRPVENRGKSAVVVRETSRSSSATIRPVTAAPVRKPTDGLGLENPASPTPGGTRGGAWSSGTHSPMVRPMSAGPFHTPSGPVGGMEVTRITAPQSVLQSTELSTAPLLQNIMQELKRFRNEQ</sequence>
<dbReference type="PANTHER" id="PTHR45712">
    <property type="entry name" value="AGAP008170-PA"/>
    <property type="match status" value="1"/>
</dbReference>
<evidence type="ECO:0008006" key="8">
    <source>
        <dbReference type="Google" id="ProtNLM"/>
    </source>
</evidence>
<dbReference type="Proteomes" id="UP000075883">
    <property type="component" value="Unassembled WGS sequence"/>
</dbReference>
<keyword evidence="4" id="KW-0812">Transmembrane</keyword>
<keyword evidence="5" id="KW-0732">Signal</keyword>
<evidence type="ECO:0000256" key="1">
    <source>
        <dbReference type="ARBA" id="ARBA00022614"/>
    </source>
</evidence>
<dbReference type="InterPro" id="IPR032675">
    <property type="entry name" value="LRR_dom_sf"/>
</dbReference>
<keyword evidence="7" id="KW-1185">Reference proteome</keyword>
<feature type="compositionally biased region" description="Pro residues" evidence="3">
    <location>
        <begin position="560"/>
        <end position="570"/>
    </location>
</feature>
<feature type="region of interest" description="Disordered" evidence="3">
    <location>
        <begin position="502"/>
        <end position="578"/>
    </location>
</feature>
<feature type="compositionally biased region" description="Gly residues" evidence="3">
    <location>
        <begin position="643"/>
        <end position="656"/>
    </location>
</feature>
<keyword evidence="4" id="KW-0472">Membrane</keyword>
<dbReference type="PROSITE" id="PS51450">
    <property type="entry name" value="LRR"/>
    <property type="match status" value="1"/>
</dbReference>
<dbReference type="Pfam" id="PF13855">
    <property type="entry name" value="LRR_8"/>
    <property type="match status" value="1"/>
</dbReference>
<dbReference type="Gene3D" id="3.80.10.10">
    <property type="entry name" value="Ribonuclease Inhibitor"/>
    <property type="match status" value="2"/>
</dbReference>
<evidence type="ECO:0000256" key="4">
    <source>
        <dbReference type="SAM" id="Phobius"/>
    </source>
</evidence>
<name>A0A182LUS7_9DIPT</name>
<dbReference type="SMART" id="SM00369">
    <property type="entry name" value="LRR_TYP"/>
    <property type="match status" value="5"/>
</dbReference>
<evidence type="ECO:0000256" key="2">
    <source>
        <dbReference type="ARBA" id="ARBA00022737"/>
    </source>
</evidence>
<feature type="compositionally biased region" description="Basic residues" evidence="3">
    <location>
        <begin position="936"/>
        <end position="949"/>
    </location>
</feature>
<feature type="compositionally biased region" description="Basic and acidic residues" evidence="3">
    <location>
        <begin position="710"/>
        <end position="724"/>
    </location>
</feature>
<dbReference type="EnsemblMetazoa" id="ACUA002469-RA">
    <property type="protein sequence ID" value="ACUA002469-PA"/>
    <property type="gene ID" value="ACUA002469"/>
</dbReference>
<evidence type="ECO:0000256" key="3">
    <source>
        <dbReference type="SAM" id="MobiDB-lite"/>
    </source>
</evidence>
<evidence type="ECO:0000313" key="6">
    <source>
        <dbReference type="EnsemblMetazoa" id="ACUA002469-PA"/>
    </source>
</evidence>
<feature type="region of interest" description="Disordered" evidence="3">
    <location>
        <begin position="635"/>
        <end position="690"/>
    </location>
</feature>
<feature type="chain" id="PRO_5008127506" description="LRRCT domain-containing protein" evidence="5">
    <location>
        <begin position="23"/>
        <end position="1371"/>
    </location>
</feature>